<dbReference type="Proteomes" id="UP000000528">
    <property type="component" value="Chromosome"/>
</dbReference>
<dbReference type="EMBL" id="AL445565">
    <property type="protein sequence ID" value="CAC13881.1"/>
    <property type="molecule type" value="Genomic_DNA"/>
</dbReference>
<sequence length="165" mass="18677">MKTVFFKTNEYKLFANPIQVGDKLTFEATTTSLENYEFDVPGKLTVVSVFPAINTSVCDFQTQEISAIAKKYGDKLQVLTISVDLPFTLNEWCAAHGVNNIVPLSDHKKLVFGKRNGLLIEELGLLARTVIITDEKGIVKYIDINKNVHEQVDFDKFNKELEKYV</sequence>
<evidence type="ECO:0000256" key="1">
    <source>
        <dbReference type="ARBA" id="ARBA00022559"/>
    </source>
</evidence>
<feature type="domain" description="Thioredoxin" evidence="4">
    <location>
        <begin position="18"/>
        <end position="165"/>
    </location>
</feature>
<keyword evidence="6" id="KW-1185">Reference proteome</keyword>
<dbReference type="InterPro" id="IPR050455">
    <property type="entry name" value="Tpx_Peroxidase_subfamily"/>
</dbReference>
<accession>Q98PL4</accession>
<dbReference type="PANTHER" id="PTHR43110:SF1">
    <property type="entry name" value="THIOL PEROXIDASE"/>
    <property type="match status" value="1"/>
</dbReference>
<dbReference type="PIR" id="D90600">
    <property type="entry name" value="D90600"/>
</dbReference>
<dbReference type="eggNOG" id="COG2077">
    <property type="taxonomic scope" value="Bacteria"/>
</dbReference>
<dbReference type="Gene3D" id="3.40.30.10">
    <property type="entry name" value="Glutaredoxin"/>
    <property type="match status" value="1"/>
</dbReference>
<dbReference type="KEGG" id="mpu:MYPU_7080"/>
<dbReference type="AlphaFoldDB" id="Q98PL4"/>
<dbReference type="HOGENOM" id="CLU_042529_12_0_14"/>
<evidence type="ECO:0000313" key="5">
    <source>
        <dbReference type="EMBL" id="CAC13881.1"/>
    </source>
</evidence>
<reference evidence="5 6" key="1">
    <citation type="journal article" date="2001" name="Nucleic Acids Res.">
        <title>The complete genome sequence of the murine respiratory pathogen Mycoplasma pulmonis.</title>
        <authorList>
            <person name="Chambaud I."/>
            <person name="Heilig R."/>
            <person name="Ferris S."/>
            <person name="Barbe V."/>
            <person name="Samson D."/>
            <person name="Galisson F."/>
            <person name="Moszer I."/>
            <person name="Dybvig K."/>
            <person name="Wroblewski H."/>
            <person name="Viari A."/>
            <person name="Rocha E.P.C."/>
            <person name="Blanchard A."/>
        </authorList>
    </citation>
    <scope>NUCLEOTIDE SEQUENCE [LARGE SCALE GENOMIC DNA]</scope>
    <source>
        <strain evidence="5 6">UAB CTIP</strain>
    </source>
</reference>
<keyword evidence="3" id="KW-0676">Redox-active center</keyword>
<dbReference type="InterPro" id="IPR013766">
    <property type="entry name" value="Thioredoxin_domain"/>
</dbReference>
<name>Q98PL4_MYCPU</name>
<dbReference type="InterPro" id="IPR000866">
    <property type="entry name" value="AhpC/TSA"/>
</dbReference>
<dbReference type="Pfam" id="PF00578">
    <property type="entry name" value="AhpC-TSA"/>
    <property type="match status" value="1"/>
</dbReference>
<proteinExistence type="predicted"/>
<keyword evidence="1 5" id="KW-0575">Peroxidase</keyword>
<keyword evidence="1 5" id="KW-0560">Oxidoreductase</keyword>
<dbReference type="STRING" id="272635.gene:17577319"/>
<dbReference type="PANTHER" id="PTHR43110">
    <property type="entry name" value="THIOL PEROXIDASE"/>
    <property type="match status" value="1"/>
</dbReference>
<dbReference type="CDD" id="cd03014">
    <property type="entry name" value="PRX_Atyp2cys"/>
    <property type="match status" value="1"/>
</dbReference>
<dbReference type="SUPFAM" id="SSF52833">
    <property type="entry name" value="Thioredoxin-like"/>
    <property type="match status" value="1"/>
</dbReference>
<dbReference type="PROSITE" id="PS51352">
    <property type="entry name" value="THIOREDOXIN_2"/>
    <property type="match status" value="1"/>
</dbReference>
<dbReference type="RefSeq" id="WP_010925509.1">
    <property type="nucleotide sequence ID" value="NC_002771.1"/>
</dbReference>
<keyword evidence="2" id="KW-0049">Antioxidant</keyword>
<protein>
    <submittedName>
        <fullName evidence="5">THIOL PEROXIDASE</fullName>
    </submittedName>
</protein>
<dbReference type="InterPro" id="IPR036249">
    <property type="entry name" value="Thioredoxin-like_sf"/>
</dbReference>
<evidence type="ECO:0000256" key="2">
    <source>
        <dbReference type="ARBA" id="ARBA00022862"/>
    </source>
</evidence>
<dbReference type="BioCyc" id="MPUL272635:G1GT6-721-MONOMER"/>
<dbReference type="InterPro" id="IPR002065">
    <property type="entry name" value="TPX"/>
</dbReference>
<evidence type="ECO:0000256" key="3">
    <source>
        <dbReference type="ARBA" id="ARBA00023284"/>
    </source>
</evidence>
<evidence type="ECO:0000313" key="6">
    <source>
        <dbReference type="Proteomes" id="UP000000528"/>
    </source>
</evidence>
<organism evidence="6">
    <name type="scientific">Mycoplasmopsis pulmonis (strain UAB CTIP)</name>
    <name type="common">Mycoplasma pulmonis</name>
    <dbReference type="NCBI Taxonomy" id="272635"/>
    <lineage>
        <taxon>Bacteria</taxon>
        <taxon>Bacillati</taxon>
        <taxon>Mycoplasmatota</taxon>
        <taxon>Mycoplasmoidales</taxon>
        <taxon>Metamycoplasmataceae</taxon>
        <taxon>Mycoplasmopsis</taxon>
    </lineage>
</organism>
<gene>
    <name evidence="5" type="ordered locus">MYPU_7080</name>
</gene>
<dbReference type="GO" id="GO:0008379">
    <property type="term" value="F:thioredoxin peroxidase activity"/>
    <property type="evidence" value="ECO:0007669"/>
    <property type="project" value="InterPro"/>
</dbReference>
<evidence type="ECO:0000259" key="4">
    <source>
        <dbReference type="PROSITE" id="PS51352"/>
    </source>
</evidence>